<dbReference type="GO" id="GO:0015297">
    <property type="term" value="F:antiporter activity"/>
    <property type="evidence" value="ECO:0007669"/>
    <property type="project" value="InterPro"/>
</dbReference>
<evidence type="ECO:0000256" key="1">
    <source>
        <dbReference type="ARBA" id="ARBA00004141"/>
    </source>
</evidence>
<dbReference type="GO" id="GO:1902600">
    <property type="term" value="P:proton transmembrane transport"/>
    <property type="evidence" value="ECO:0007669"/>
    <property type="project" value="InterPro"/>
</dbReference>
<feature type="transmembrane region" description="Helical" evidence="7">
    <location>
        <begin position="83"/>
        <end position="107"/>
    </location>
</feature>
<evidence type="ECO:0000256" key="7">
    <source>
        <dbReference type="SAM" id="Phobius"/>
    </source>
</evidence>
<dbReference type="PANTHER" id="PTHR42751">
    <property type="entry name" value="SODIUM/HYDROGEN EXCHANGER FAMILY/TRKA DOMAIN PROTEIN"/>
    <property type="match status" value="1"/>
</dbReference>
<feature type="transmembrane region" description="Helical" evidence="7">
    <location>
        <begin position="113"/>
        <end position="133"/>
    </location>
</feature>
<evidence type="ECO:0000259" key="8">
    <source>
        <dbReference type="Pfam" id="PF00999"/>
    </source>
</evidence>
<evidence type="ECO:0000256" key="6">
    <source>
        <dbReference type="ARBA" id="ARBA00023136"/>
    </source>
</evidence>
<comment type="similarity">
    <text evidence="2">Belongs to the monovalent cation:proton antiporter 2 (CPA2) transporter (TC 2.A.37) family.</text>
</comment>
<feature type="transmembrane region" description="Helical" evidence="7">
    <location>
        <begin position="145"/>
        <end position="170"/>
    </location>
</feature>
<proteinExistence type="inferred from homology"/>
<feature type="transmembrane region" description="Helical" evidence="7">
    <location>
        <begin position="322"/>
        <end position="340"/>
    </location>
</feature>
<dbReference type="PANTHER" id="PTHR42751:SF3">
    <property type="entry name" value="SODIUM_GLUTAMATE SYMPORTER"/>
    <property type="match status" value="1"/>
</dbReference>
<dbReference type="Gene3D" id="1.20.1530.20">
    <property type="match status" value="1"/>
</dbReference>
<feature type="transmembrane region" description="Helical" evidence="7">
    <location>
        <begin position="262"/>
        <end position="281"/>
    </location>
</feature>
<feature type="transmembrane region" description="Helical" evidence="7">
    <location>
        <begin position="182"/>
        <end position="203"/>
    </location>
</feature>
<evidence type="ECO:0000256" key="3">
    <source>
        <dbReference type="ARBA" id="ARBA00022448"/>
    </source>
</evidence>
<feature type="transmembrane region" description="Helical" evidence="7">
    <location>
        <begin position="507"/>
        <end position="528"/>
    </location>
</feature>
<organism evidence="9">
    <name type="scientific">Candidatus Methanomethylicus mesodigestus</name>
    <dbReference type="NCBI Taxonomy" id="1867258"/>
    <lineage>
        <taxon>Archaea</taxon>
        <taxon>Thermoproteota</taxon>
        <taxon>Methanosuratincolia</taxon>
        <taxon>Candidatus Methanomethylicales</taxon>
        <taxon>Candidatus Methanomethylicaceae</taxon>
        <taxon>Candidatus Methanomethylicus</taxon>
    </lineage>
</organism>
<dbReference type="InterPro" id="IPR038770">
    <property type="entry name" value="Na+/solute_symporter_sf"/>
</dbReference>
<dbReference type="AlphaFoldDB" id="A0A7C3ES71"/>
<keyword evidence="6 7" id="KW-0472">Membrane</keyword>
<feature type="transmembrane region" description="Helical" evidence="7">
    <location>
        <begin position="52"/>
        <end position="71"/>
    </location>
</feature>
<dbReference type="Pfam" id="PF00999">
    <property type="entry name" value="Na_H_Exchanger"/>
    <property type="match status" value="1"/>
</dbReference>
<feature type="transmembrane region" description="Helical" evidence="7">
    <location>
        <begin position="452"/>
        <end position="473"/>
    </location>
</feature>
<dbReference type="EMBL" id="DSTX01000006">
    <property type="protein sequence ID" value="HFK20504.1"/>
    <property type="molecule type" value="Genomic_DNA"/>
</dbReference>
<evidence type="ECO:0000313" key="9">
    <source>
        <dbReference type="EMBL" id="HFK20504.1"/>
    </source>
</evidence>
<accession>A0A7C3ES71</accession>
<gene>
    <name evidence="9" type="ORF">ENS19_04395</name>
</gene>
<feature type="domain" description="Cation/H+ exchanger transmembrane" evidence="8">
    <location>
        <begin position="12"/>
        <end position="367"/>
    </location>
</feature>
<evidence type="ECO:0000256" key="4">
    <source>
        <dbReference type="ARBA" id="ARBA00022692"/>
    </source>
</evidence>
<evidence type="ECO:0000256" key="5">
    <source>
        <dbReference type="ARBA" id="ARBA00022989"/>
    </source>
</evidence>
<feature type="transmembrane region" description="Helical" evidence="7">
    <location>
        <begin position="29"/>
        <end position="46"/>
    </location>
</feature>
<dbReference type="GO" id="GO:0016020">
    <property type="term" value="C:membrane"/>
    <property type="evidence" value="ECO:0007669"/>
    <property type="project" value="UniProtKB-SubCell"/>
</dbReference>
<reference evidence="9" key="1">
    <citation type="journal article" date="2020" name="mSystems">
        <title>Genome- and Community-Level Interaction Insights into Carbon Utilization and Element Cycling Functions of Hydrothermarchaeota in Hydrothermal Sediment.</title>
        <authorList>
            <person name="Zhou Z."/>
            <person name="Liu Y."/>
            <person name="Xu W."/>
            <person name="Pan J."/>
            <person name="Luo Z.H."/>
            <person name="Li M."/>
        </authorList>
    </citation>
    <scope>NUCLEOTIDE SEQUENCE [LARGE SCALE GENOMIC DNA]</scope>
    <source>
        <strain evidence="9">SpSt-468</strain>
    </source>
</reference>
<feature type="transmembrane region" description="Helical" evidence="7">
    <location>
        <begin position="6"/>
        <end position="22"/>
    </location>
</feature>
<evidence type="ECO:0000256" key="2">
    <source>
        <dbReference type="ARBA" id="ARBA00005551"/>
    </source>
</evidence>
<protein>
    <submittedName>
        <fullName evidence="9">Cation:proton antiporter</fullName>
    </submittedName>
</protein>
<comment type="subcellular location">
    <subcellularLocation>
        <location evidence="1">Membrane</location>
        <topology evidence="1">Multi-pass membrane protein</topology>
    </subcellularLocation>
</comment>
<keyword evidence="4 7" id="KW-0812">Transmembrane</keyword>
<name>A0A7C3ES71_9CREN</name>
<dbReference type="InterPro" id="IPR006153">
    <property type="entry name" value="Cation/H_exchanger_TM"/>
</dbReference>
<feature type="transmembrane region" description="Helical" evidence="7">
    <location>
        <begin position="287"/>
        <end position="310"/>
    </location>
</feature>
<keyword evidence="3" id="KW-0813">Transport</keyword>
<feature type="transmembrane region" description="Helical" evidence="7">
    <location>
        <begin position="540"/>
        <end position="564"/>
    </location>
</feature>
<keyword evidence="5 7" id="KW-1133">Transmembrane helix</keyword>
<feature type="transmembrane region" description="Helical" evidence="7">
    <location>
        <begin position="427"/>
        <end position="446"/>
    </location>
</feature>
<comment type="caution">
    <text evidence="9">The sequence shown here is derived from an EMBL/GenBank/DDBJ whole genome shotgun (WGS) entry which is preliminary data.</text>
</comment>
<dbReference type="PRINTS" id="PR00173">
    <property type="entry name" value="EDTRNSPORT"/>
</dbReference>
<sequence length="574" mass="62279">MDILLVFTITILSASFIAVILKKAGISPIAGYIATGLIVGPLLNLIDPSNDIVVFFSEIGIALICFQIGFTMKLGFLRRMGSLLMIISTSMLVIIGLAMATFGIIIALPSISIFVLILISCGSSTSIVFKILERKGILQSEQSKLTLGALTVEDILQLIGLSLLPSFAVFSALKIEEGMYKISFVVFVVLIVFVIGIKLLPRVINFVSRCEEDEVLTLCLLGVTIGFGWLSYYIGVSFAIGAFMAGIICSTLEIPECVSKRISAISELFIVIFFISIGLNMPRLDDLILILSSLAIALAIIATKFVAFSGASILGGFRIKEALRYGIFMMVISEFGLIISREAYRLQIIGEELFIASPLAVIISAFLASKLSEDEEKPIGFMLRFIPSKMLSTLEGASTSLRRLISNSMKQGSPFNTIVFCIFKKTVSVVVIGTIGSMIMQAILVLNTPFTFIFELIALATVIMLSALVILSLRADIGQFSYSLASGGEAKSASRLNSALKGFMESLVILALAAILMVNAFYFIRALIPYELEVTGQNFLIFALILLIVIAFSIPILGKIMGILREIERIIDSL</sequence>